<evidence type="ECO:0000313" key="3">
    <source>
        <dbReference type="Proteomes" id="UP000794436"/>
    </source>
</evidence>
<organism evidence="2 3">
    <name type="scientific">Pythium oligandrum</name>
    <name type="common">Mycoparasitic fungus</name>
    <dbReference type="NCBI Taxonomy" id="41045"/>
    <lineage>
        <taxon>Eukaryota</taxon>
        <taxon>Sar</taxon>
        <taxon>Stramenopiles</taxon>
        <taxon>Oomycota</taxon>
        <taxon>Peronosporomycetes</taxon>
        <taxon>Pythiales</taxon>
        <taxon>Pythiaceae</taxon>
        <taxon>Pythium</taxon>
    </lineage>
</organism>
<accession>A0A8K1FM16</accession>
<feature type="transmembrane region" description="Helical" evidence="1">
    <location>
        <begin position="176"/>
        <end position="193"/>
    </location>
</feature>
<feature type="transmembrane region" description="Helical" evidence="1">
    <location>
        <begin position="73"/>
        <end position="93"/>
    </location>
</feature>
<name>A0A8K1FM16_PYTOL</name>
<evidence type="ECO:0000313" key="2">
    <source>
        <dbReference type="EMBL" id="TMW64397.1"/>
    </source>
</evidence>
<proteinExistence type="predicted"/>
<feature type="transmembrane region" description="Helical" evidence="1">
    <location>
        <begin position="134"/>
        <end position="155"/>
    </location>
</feature>
<dbReference type="AlphaFoldDB" id="A0A8K1FM16"/>
<feature type="transmembrane region" description="Helical" evidence="1">
    <location>
        <begin position="199"/>
        <end position="216"/>
    </location>
</feature>
<comment type="caution">
    <text evidence="2">The sequence shown here is derived from an EMBL/GenBank/DDBJ whole genome shotgun (WGS) entry which is preliminary data.</text>
</comment>
<dbReference type="EMBL" id="SPLM01000040">
    <property type="protein sequence ID" value="TMW64397.1"/>
    <property type="molecule type" value="Genomic_DNA"/>
</dbReference>
<protein>
    <submittedName>
        <fullName evidence="2">Uncharacterized protein</fullName>
    </submittedName>
</protein>
<feature type="transmembrane region" description="Helical" evidence="1">
    <location>
        <begin position="36"/>
        <end position="61"/>
    </location>
</feature>
<reference evidence="2" key="1">
    <citation type="submission" date="2019-03" db="EMBL/GenBank/DDBJ databases">
        <title>Long read genome sequence of the mycoparasitic Pythium oligandrum ATCC 38472 isolated from sugarbeet rhizosphere.</title>
        <authorList>
            <person name="Gaulin E."/>
        </authorList>
    </citation>
    <scope>NUCLEOTIDE SEQUENCE</scope>
    <source>
        <strain evidence="2">ATCC 38472_TT</strain>
    </source>
</reference>
<dbReference type="Proteomes" id="UP000794436">
    <property type="component" value="Unassembled WGS sequence"/>
</dbReference>
<evidence type="ECO:0000256" key="1">
    <source>
        <dbReference type="SAM" id="Phobius"/>
    </source>
</evidence>
<feature type="transmembrane region" description="Helical" evidence="1">
    <location>
        <begin position="105"/>
        <end position="128"/>
    </location>
</feature>
<gene>
    <name evidence="2" type="ORF">Poli38472_013019</name>
</gene>
<keyword evidence="1" id="KW-0812">Transmembrane</keyword>
<feature type="transmembrane region" description="Helical" evidence="1">
    <location>
        <begin position="347"/>
        <end position="371"/>
    </location>
</feature>
<sequence length="467" mass="52979">MLRMLRAMAVGGHGCYSEERVRAFDAYCQKTSRRRAFAVCILSPVPSLLYVIILEAAFPLAPPEEGWAANYNAWIRMYCAGIVLAHSLVSLGGRFVPDFQFPRRVVACTAIATGTIYILVCIGWAALWVYPLPFFLLLTTGPYMVIWATCFRCIVDTTCLRQVQNLRFKLLNFVKAVVWICALTLFYPAYTALCATQTGYLYVFITVLPTLLKTGMKAKLASYCRAVGQEDQISSVIQFTIEVFHSLYIINCVQLSTNAALSTLAFVLLDLGPSLLNSHKILRGARSVSPSPTKQIIPPVPTKPRLTQELGNRISRTMPGPVWRNASKITFRSAASRRVLLMCEYHLVYEFVESFIPVAYMIYLSILYHLPNRKYYPHMAALQTDADLHRMLLNISVFAVLETTSLIFFCRVVQRKLGMSGLFQLAFFLEDQCEMVQAWLFLWMPYCLFFTVKHGGVDFTLKFAWIH</sequence>
<keyword evidence="1" id="KW-0472">Membrane</keyword>
<feature type="transmembrane region" description="Helical" evidence="1">
    <location>
        <begin position="391"/>
        <end position="413"/>
    </location>
</feature>
<dbReference type="OrthoDB" id="101550at2759"/>
<keyword evidence="3" id="KW-1185">Reference proteome</keyword>
<keyword evidence="1" id="KW-1133">Transmembrane helix</keyword>